<proteinExistence type="predicted"/>
<dbReference type="RefSeq" id="WP_317728612.1">
    <property type="nucleotide sequence ID" value="NZ_JAWLLC010000027.1"/>
</dbReference>
<name>A0AAE4RFM6_MYCIT</name>
<reference evidence="3" key="1">
    <citation type="submission" date="2023-10" db="EMBL/GenBank/DDBJ databases">
        <title>Characterization and genome sequence of Mycobacterium intracellulare ABSURDO, a novel pathogenic isolate with three colony morphotypes that vary in growth and acid-fastness.</title>
        <authorList>
            <person name="Jude B.A."/>
            <person name="Robinson R.T."/>
        </authorList>
    </citation>
    <scope>NUCLEOTIDE SEQUENCE</scope>
    <source>
        <strain evidence="3">ABSURDO Component B</strain>
    </source>
</reference>
<dbReference type="Proteomes" id="UP001187143">
    <property type="component" value="Unassembled WGS sequence"/>
</dbReference>
<sequence length="141" mass="15633">MTTPAAPSAESRSVARLFAAFQLPADVRLFHTNQDLPCRQDPELFFDARRRHRAIKRCAPCPFRGRCGYNAVATGATHGVWGGVILPGDYPQELKPLYAFLAAQFEQRRRTELGDAPVAPLPTNPTQTRDESHTFRRAGAA</sequence>
<accession>A0AAE4RFM6</accession>
<comment type="caution">
    <text evidence="3">The sequence shown here is derived from an EMBL/GenBank/DDBJ whole genome shotgun (WGS) entry which is preliminary data.</text>
</comment>
<evidence type="ECO:0000313" key="3">
    <source>
        <dbReference type="EMBL" id="MDV7014830.1"/>
    </source>
</evidence>
<evidence type="ECO:0000259" key="2">
    <source>
        <dbReference type="PROSITE" id="PS51674"/>
    </source>
</evidence>
<gene>
    <name evidence="3" type="ORF">R4F53_21315</name>
</gene>
<dbReference type="InterPro" id="IPR034768">
    <property type="entry name" value="4FE4S_WBL"/>
</dbReference>
<protein>
    <submittedName>
        <fullName evidence="3">WhiB family transcriptional regulator</fullName>
    </submittedName>
</protein>
<dbReference type="EMBL" id="JAWLLD010000029">
    <property type="protein sequence ID" value="MDV7014830.1"/>
    <property type="molecule type" value="Genomic_DNA"/>
</dbReference>
<evidence type="ECO:0000313" key="4">
    <source>
        <dbReference type="Proteomes" id="UP001187143"/>
    </source>
</evidence>
<feature type="domain" description="4Fe-4S Wbl-type" evidence="2">
    <location>
        <begin position="37"/>
        <end position="91"/>
    </location>
</feature>
<feature type="region of interest" description="Disordered" evidence="1">
    <location>
        <begin position="112"/>
        <end position="141"/>
    </location>
</feature>
<dbReference type="PROSITE" id="PS51674">
    <property type="entry name" value="4FE4S_WBL"/>
    <property type="match status" value="1"/>
</dbReference>
<evidence type="ECO:0000256" key="1">
    <source>
        <dbReference type="SAM" id="MobiDB-lite"/>
    </source>
</evidence>
<dbReference type="AlphaFoldDB" id="A0AAE4RFM6"/>
<dbReference type="Pfam" id="PF02467">
    <property type="entry name" value="Whib"/>
    <property type="match status" value="1"/>
</dbReference>
<organism evidence="3 4">
    <name type="scientific">Mycobacterium intracellulare</name>
    <dbReference type="NCBI Taxonomy" id="1767"/>
    <lineage>
        <taxon>Bacteria</taxon>
        <taxon>Bacillati</taxon>
        <taxon>Actinomycetota</taxon>
        <taxon>Actinomycetes</taxon>
        <taxon>Mycobacteriales</taxon>
        <taxon>Mycobacteriaceae</taxon>
        <taxon>Mycobacterium</taxon>
        <taxon>Mycobacterium avium complex (MAC)</taxon>
    </lineage>
</organism>